<gene>
    <name evidence="2" type="ORF">UFOPK3376_03087</name>
</gene>
<name>A0A6J7FM40_9ZZZZ</name>
<dbReference type="AlphaFoldDB" id="A0A6J7FM40"/>
<organism evidence="2">
    <name type="scientific">freshwater metagenome</name>
    <dbReference type="NCBI Taxonomy" id="449393"/>
    <lineage>
        <taxon>unclassified sequences</taxon>
        <taxon>metagenomes</taxon>
        <taxon>ecological metagenomes</taxon>
    </lineage>
</organism>
<dbReference type="EMBL" id="CAFBLP010000135">
    <property type="protein sequence ID" value="CAB4894704.1"/>
    <property type="molecule type" value="Genomic_DNA"/>
</dbReference>
<sequence length="59" mass="6431">MGLSANSAPDSPTTIRIDPPSHFDDMSVDRAITSSVVTSLSMHSELATRTGSRKLNWER</sequence>
<evidence type="ECO:0000313" key="2">
    <source>
        <dbReference type="EMBL" id="CAB4894704.1"/>
    </source>
</evidence>
<proteinExistence type="predicted"/>
<feature type="region of interest" description="Disordered" evidence="1">
    <location>
        <begin position="39"/>
        <end position="59"/>
    </location>
</feature>
<feature type="compositionally biased region" description="Polar residues" evidence="1">
    <location>
        <begin position="1"/>
        <end position="14"/>
    </location>
</feature>
<reference evidence="2" key="1">
    <citation type="submission" date="2020-05" db="EMBL/GenBank/DDBJ databases">
        <authorList>
            <person name="Chiriac C."/>
            <person name="Salcher M."/>
            <person name="Ghai R."/>
            <person name="Kavagutti S V."/>
        </authorList>
    </citation>
    <scope>NUCLEOTIDE SEQUENCE</scope>
</reference>
<evidence type="ECO:0000256" key="1">
    <source>
        <dbReference type="SAM" id="MobiDB-lite"/>
    </source>
</evidence>
<feature type="region of interest" description="Disordered" evidence="1">
    <location>
        <begin position="1"/>
        <end position="26"/>
    </location>
</feature>
<accession>A0A6J7FM40</accession>
<protein>
    <submittedName>
        <fullName evidence="2">Unannotated protein</fullName>
    </submittedName>
</protein>
<feature type="compositionally biased region" description="Polar residues" evidence="1">
    <location>
        <begin position="39"/>
        <end position="50"/>
    </location>
</feature>